<dbReference type="AlphaFoldDB" id="A0AA40R509"/>
<evidence type="ECO:0000313" key="3">
    <source>
        <dbReference type="Proteomes" id="UP000057910"/>
    </source>
</evidence>
<proteinExistence type="predicted"/>
<dbReference type="Proteomes" id="UP000057910">
    <property type="component" value="Unassembled WGS sequence"/>
</dbReference>
<evidence type="ECO:0000313" key="1">
    <source>
        <dbReference type="EMBL" id="KVN92552.1"/>
    </source>
</evidence>
<protein>
    <submittedName>
        <fullName evidence="2">Uncharacterized protein</fullName>
    </submittedName>
</protein>
<dbReference type="RefSeq" id="WP_059735961.1">
    <property type="nucleotide sequence ID" value="NZ_CM003772.1"/>
</dbReference>
<evidence type="ECO:0000313" key="4">
    <source>
        <dbReference type="Proteomes" id="UP000070119"/>
    </source>
</evidence>
<dbReference type="Proteomes" id="UP000070119">
    <property type="component" value="Chromosome 2"/>
</dbReference>
<evidence type="ECO:0000313" key="2">
    <source>
        <dbReference type="EMBL" id="KWZ53305.1"/>
    </source>
</evidence>
<reference evidence="2 4" key="2">
    <citation type="submission" date="2015-11" db="EMBL/GenBank/DDBJ databases">
        <authorList>
            <person name="Sahl J."/>
            <person name="Wagner D."/>
            <person name="Keim P."/>
        </authorList>
    </citation>
    <scope>NUCLEOTIDE SEQUENCE [LARGE SCALE GENOMIC DNA]</scope>
    <source>
        <strain evidence="2 4">MSMB1157</strain>
    </source>
</reference>
<sequence length="103" mass="11631">MSRRFEISRDAHLDRAAARHYAEYDELDDLNEFAGALIEEALRTLPADDLVAGLQSVELSDAERIRAAYHDDKALAAFVRELVKKSITDSASEKARKQFAEQH</sequence>
<comment type="caution">
    <text evidence="2">The sequence shown here is derived from an EMBL/GenBank/DDBJ whole genome shotgun (WGS) entry which is preliminary data.</text>
</comment>
<dbReference type="EMBL" id="LPAD01000007">
    <property type="protein sequence ID" value="KVN92552.1"/>
    <property type="molecule type" value="Genomic_DNA"/>
</dbReference>
<organism evidence="2 4">
    <name type="scientific">Burkholderia ubonensis</name>
    <dbReference type="NCBI Taxonomy" id="101571"/>
    <lineage>
        <taxon>Bacteria</taxon>
        <taxon>Pseudomonadati</taxon>
        <taxon>Pseudomonadota</taxon>
        <taxon>Betaproteobacteria</taxon>
        <taxon>Burkholderiales</taxon>
        <taxon>Burkholderiaceae</taxon>
        <taxon>Burkholderia</taxon>
        <taxon>Burkholderia cepacia complex</taxon>
    </lineage>
</organism>
<reference evidence="1 3" key="1">
    <citation type="submission" date="2015-11" db="EMBL/GenBank/DDBJ databases">
        <title>Expanding the genomic diversity of Burkholderia species for the development of highly accurate diagnostics.</title>
        <authorList>
            <person name="Sahl J."/>
            <person name="Keim P."/>
            <person name="Wagner D."/>
        </authorList>
    </citation>
    <scope>NUCLEOTIDE SEQUENCE [LARGE SCALE GENOMIC DNA]</scope>
    <source>
        <strain evidence="1 3">MSMB1585WGS</strain>
    </source>
</reference>
<dbReference type="EMBL" id="LNJU01000005">
    <property type="protein sequence ID" value="KWZ53305.1"/>
    <property type="molecule type" value="Genomic_DNA"/>
</dbReference>
<name>A0AA40R509_9BURK</name>
<accession>A0AA40R509</accession>
<gene>
    <name evidence="1" type="ORF">WJ68_33560</name>
    <name evidence="2" type="ORF">WK57_30420</name>
</gene>